<dbReference type="SUPFAM" id="SSF51735">
    <property type="entry name" value="NAD(P)-binding Rossmann-fold domains"/>
    <property type="match status" value="1"/>
</dbReference>
<keyword evidence="2" id="KW-0520">NAD</keyword>
<evidence type="ECO:0000256" key="2">
    <source>
        <dbReference type="ARBA" id="ARBA00023027"/>
    </source>
</evidence>
<dbReference type="InterPro" id="IPR006140">
    <property type="entry name" value="D-isomer_DH_NAD-bd"/>
</dbReference>
<comment type="caution">
    <text evidence="4">The sequence shown here is derived from an EMBL/GenBank/DDBJ whole genome shotgun (WGS) entry which is preliminary data.</text>
</comment>
<sequence>MIKPPSVILYGRKAVGKITQLREFLTTDWDVIGCVPEETPEAQLREWALEARAMVSGRPDSTLPQLPKLEVFQIPFAGYDWITPDELPAGCTFCNAYEHEPAIAEYILLAMLEWEIGLCKVSSKFRQESWQGRTAGAGPTHGELKGKTVGILGYGHIGREVARRASAFGMRIVAIANSSKPAQDGIDWLGTHKDLERLLSESDYLAICCPLNEQTRDLINSDAFAAMKSNAVILNVARGPIVNEEALFNSLKSGSIRGAVIDVWYQYPTPDDPSVRPSAFPFHELDNVIMTPHNSGWTEETIERRWRFVAANLDRLARGEPLQNAVFTGTGRCAASQKT</sequence>
<feature type="domain" description="D-isomer specific 2-hydroxyacid dehydrogenase NAD-binding" evidence="3">
    <location>
        <begin position="111"/>
        <end position="294"/>
    </location>
</feature>
<dbReference type="EMBL" id="VHSH01000003">
    <property type="protein sequence ID" value="TQV80825.1"/>
    <property type="molecule type" value="Genomic_DNA"/>
</dbReference>
<dbReference type="AlphaFoldDB" id="A0A545TUD0"/>
<accession>A0A545TUD0</accession>
<dbReference type="Gene3D" id="3.40.50.720">
    <property type="entry name" value="NAD(P)-binding Rossmann-like Domain"/>
    <property type="match status" value="2"/>
</dbReference>
<dbReference type="InterPro" id="IPR050223">
    <property type="entry name" value="D-isomer_2-hydroxyacid_DH"/>
</dbReference>
<organism evidence="4 5">
    <name type="scientific">Denitrobaculum tricleocarpae</name>
    <dbReference type="NCBI Taxonomy" id="2591009"/>
    <lineage>
        <taxon>Bacteria</taxon>
        <taxon>Pseudomonadati</taxon>
        <taxon>Pseudomonadota</taxon>
        <taxon>Alphaproteobacteria</taxon>
        <taxon>Rhodospirillales</taxon>
        <taxon>Rhodospirillaceae</taxon>
        <taxon>Denitrobaculum</taxon>
    </lineage>
</organism>
<evidence type="ECO:0000256" key="1">
    <source>
        <dbReference type="ARBA" id="ARBA00023002"/>
    </source>
</evidence>
<dbReference type="PANTHER" id="PTHR10996:SF178">
    <property type="entry name" value="2-HYDROXYACID DEHYDROGENASE YGL185C-RELATED"/>
    <property type="match status" value="1"/>
</dbReference>
<proteinExistence type="predicted"/>
<dbReference type="GO" id="GO:0005829">
    <property type="term" value="C:cytosol"/>
    <property type="evidence" value="ECO:0007669"/>
    <property type="project" value="TreeGrafter"/>
</dbReference>
<gene>
    <name evidence="4" type="ORF">FKG95_11800</name>
</gene>
<dbReference type="PROSITE" id="PS00671">
    <property type="entry name" value="D_2_HYDROXYACID_DH_3"/>
    <property type="match status" value="1"/>
</dbReference>
<reference evidence="4 5" key="1">
    <citation type="submission" date="2019-06" db="EMBL/GenBank/DDBJ databases">
        <title>Whole genome sequence for Rhodospirillaceae sp. R148.</title>
        <authorList>
            <person name="Wang G."/>
        </authorList>
    </citation>
    <scope>NUCLEOTIDE SEQUENCE [LARGE SCALE GENOMIC DNA]</scope>
    <source>
        <strain evidence="4 5">R148</strain>
    </source>
</reference>
<dbReference type="CDD" id="cd12165">
    <property type="entry name" value="2-Hacid_dh_6"/>
    <property type="match status" value="1"/>
</dbReference>
<evidence type="ECO:0000259" key="3">
    <source>
        <dbReference type="Pfam" id="PF02826"/>
    </source>
</evidence>
<evidence type="ECO:0000313" key="4">
    <source>
        <dbReference type="EMBL" id="TQV80825.1"/>
    </source>
</evidence>
<dbReference type="Pfam" id="PF02826">
    <property type="entry name" value="2-Hacid_dh_C"/>
    <property type="match status" value="1"/>
</dbReference>
<name>A0A545TUD0_9PROT</name>
<dbReference type="GO" id="GO:0030267">
    <property type="term" value="F:glyoxylate reductase (NADPH) activity"/>
    <property type="evidence" value="ECO:0007669"/>
    <property type="project" value="TreeGrafter"/>
</dbReference>
<dbReference type="GO" id="GO:0051287">
    <property type="term" value="F:NAD binding"/>
    <property type="evidence" value="ECO:0007669"/>
    <property type="project" value="InterPro"/>
</dbReference>
<keyword evidence="5" id="KW-1185">Reference proteome</keyword>
<dbReference type="GO" id="GO:0016618">
    <property type="term" value="F:hydroxypyruvate reductase [NAD(P)H] activity"/>
    <property type="evidence" value="ECO:0007669"/>
    <property type="project" value="TreeGrafter"/>
</dbReference>
<dbReference type="PANTHER" id="PTHR10996">
    <property type="entry name" value="2-HYDROXYACID DEHYDROGENASE-RELATED"/>
    <property type="match status" value="1"/>
</dbReference>
<dbReference type="InterPro" id="IPR036291">
    <property type="entry name" value="NAD(P)-bd_dom_sf"/>
</dbReference>
<dbReference type="OrthoDB" id="9793626at2"/>
<protein>
    <submittedName>
        <fullName evidence="4">Phosphoglycerate dehydrogenase</fullName>
    </submittedName>
</protein>
<dbReference type="Proteomes" id="UP000315252">
    <property type="component" value="Unassembled WGS sequence"/>
</dbReference>
<keyword evidence="1" id="KW-0560">Oxidoreductase</keyword>
<evidence type="ECO:0000313" key="5">
    <source>
        <dbReference type="Proteomes" id="UP000315252"/>
    </source>
</evidence>
<dbReference type="InterPro" id="IPR029753">
    <property type="entry name" value="D-isomer_DH_CS"/>
</dbReference>
<dbReference type="RefSeq" id="WP_142896539.1">
    <property type="nucleotide sequence ID" value="NZ_ML660054.1"/>
</dbReference>